<dbReference type="InterPro" id="IPR011066">
    <property type="entry name" value="MscS_channel_C_sf"/>
</dbReference>
<dbReference type="OrthoDB" id="9809206at2"/>
<dbReference type="EMBL" id="FOBH01000015">
    <property type="protein sequence ID" value="SEL55247.1"/>
    <property type="molecule type" value="Genomic_DNA"/>
</dbReference>
<evidence type="ECO:0000256" key="4">
    <source>
        <dbReference type="ARBA" id="ARBA00022692"/>
    </source>
</evidence>
<keyword evidence="3" id="KW-1003">Cell membrane</keyword>
<dbReference type="Gene3D" id="3.30.70.100">
    <property type="match status" value="1"/>
</dbReference>
<sequence length="441" mass="49373">MQSNNEFHSLLRNLISNAQEIVVLWQIAVLLASLGIAWLLKRQLEKRMASRVGPGLTLDVLNISARSMSRLMFPLFALALVVAGKWALSHWYPTHLLNVAIPLLFALALIRVTVYALRRVFSSQEWLHPWERFIGWAVWLGLALYITGLLPEILTLLDDISFHIGKHRLSVLLIIQGFLAFTASMLLALWLASSLETRIMEATALDINQRVILSKISRTILILIGVLIALPMVGVDVTVLSVFGGALGVGLGLGLQKIASNYISGFIILLDRSLHIGDVVAVDNRKGEVTSLTTRYVVLKSDDGTEALIPNDTFITSAVISQTYSNRRMRLILPFQVSYTSPVETAMNIMLDAAKKRPQILTDPEPVVFLKEFVDNGINLELFIWVEDPEGGILRLRSNLNLEIWSEFQKNGIEIPFPQREVRLLRPVKQECTKEINKAPD</sequence>
<evidence type="ECO:0000313" key="11">
    <source>
        <dbReference type="EMBL" id="SEL55247.1"/>
    </source>
</evidence>
<evidence type="ECO:0000259" key="8">
    <source>
        <dbReference type="Pfam" id="PF00924"/>
    </source>
</evidence>
<evidence type="ECO:0000256" key="2">
    <source>
        <dbReference type="ARBA" id="ARBA00008017"/>
    </source>
</evidence>
<evidence type="ECO:0000259" key="10">
    <source>
        <dbReference type="Pfam" id="PF21088"/>
    </source>
</evidence>
<dbReference type="SUPFAM" id="SSF82861">
    <property type="entry name" value="Mechanosensitive channel protein MscS (YggB), transmembrane region"/>
    <property type="match status" value="1"/>
</dbReference>
<dbReference type="InterPro" id="IPR023408">
    <property type="entry name" value="MscS_beta-dom_sf"/>
</dbReference>
<dbReference type="Pfam" id="PF00924">
    <property type="entry name" value="MS_channel_2nd"/>
    <property type="match status" value="1"/>
</dbReference>
<feature type="transmembrane region" description="Helical" evidence="7">
    <location>
        <begin position="133"/>
        <end position="157"/>
    </location>
</feature>
<dbReference type="RefSeq" id="WP_090829450.1">
    <property type="nucleotide sequence ID" value="NZ_FOBH01000015.1"/>
</dbReference>
<dbReference type="Gene3D" id="1.10.287.1260">
    <property type="match status" value="1"/>
</dbReference>
<comment type="similarity">
    <text evidence="2">Belongs to the MscS (TC 1.A.23) family.</text>
</comment>
<dbReference type="InterPro" id="IPR011014">
    <property type="entry name" value="MscS_channel_TM-2"/>
</dbReference>
<organism evidence="11 12">
    <name type="scientific">Nitrosovibrio tenuis</name>
    <dbReference type="NCBI Taxonomy" id="1233"/>
    <lineage>
        <taxon>Bacteria</taxon>
        <taxon>Pseudomonadati</taxon>
        <taxon>Pseudomonadota</taxon>
        <taxon>Betaproteobacteria</taxon>
        <taxon>Nitrosomonadales</taxon>
        <taxon>Nitrosomonadaceae</taxon>
        <taxon>Nitrosovibrio</taxon>
    </lineage>
</organism>
<name>A0A1H7R6S9_9PROT</name>
<dbReference type="PANTHER" id="PTHR30347:SF1">
    <property type="entry name" value="MECHANOSENSITIVE CHANNEL MSCK"/>
    <property type="match status" value="1"/>
</dbReference>
<dbReference type="PANTHER" id="PTHR30347">
    <property type="entry name" value="POTASSIUM CHANNEL RELATED"/>
    <property type="match status" value="1"/>
</dbReference>
<dbReference type="GO" id="GO:0008381">
    <property type="term" value="F:mechanosensitive monoatomic ion channel activity"/>
    <property type="evidence" value="ECO:0007669"/>
    <property type="project" value="UniProtKB-ARBA"/>
</dbReference>
<reference evidence="11 12" key="1">
    <citation type="submission" date="2016-10" db="EMBL/GenBank/DDBJ databases">
        <authorList>
            <person name="de Groot N.N."/>
        </authorList>
    </citation>
    <scope>NUCLEOTIDE SEQUENCE [LARGE SCALE GENOMIC DNA]</scope>
    <source>
        <strain evidence="11 12">Nv1</strain>
    </source>
</reference>
<evidence type="ECO:0000259" key="9">
    <source>
        <dbReference type="Pfam" id="PF21082"/>
    </source>
</evidence>
<dbReference type="SUPFAM" id="SSF50182">
    <property type="entry name" value="Sm-like ribonucleoproteins"/>
    <property type="match status" value="1"/>
</dbReference>
<dbReference type="InterPro" id="IPR049278">
    <property type="entry name" value="MS_channel_C"/>
</dbReference>
<dbReference type="Gene3D" id="2.30.30.60">
    <property type="match status" value="1"/>
</dbReference>
<feature type="transmembrane region" description="Helical" evidence="7">
    <location>
        <begin position="212"/>
        <end position="231"/>
    </location>
</feature>
<feature type="transmembrane region" description="Helical" evidence="7">
    <location>
        <begin position="21"/>
        <end position="40"/>
    </location>
</feature>
<feature type="transmembrane region" description="Helical" evidence="7">
    <location>
        <begin position="169"/>
        <end position="191"/>
    </location>
</feature>
<evidence type="ECO:0000313" key="12">
    <source>
        <dbReference type="Proteomes" id="UP000198620"/>
    </source>
</evidence>
<accession>A0A1H7R6S9</accession>
<dbReference type="InterPro" id="IPR010920">
    <property type="entry name" value="LSM_dom_sf"/>
</dbReference>
<dbReference type="STRING" id="1233.SAMN05216387_11511"/>
<keyword evidence="12" id="KW-1185">Reference proteome</keyword>
<dbReference type="Pfam" id="PF21082">
    <property type="entry name" value="MS_channel_3rd"/>
    <property type="match status" value="1"/>
</dbReference>
<evidence type="ECO:0000256" key="7">
    <source>
        <dbReference type="SAM" id="Phobius"/>
    </source>
</evidence>
<dbReference type="AlphaFoldDB" id="A0A1H7R6S9"/>
<evidence type="ECO:0000256" key="5">
    <source>
        <dbReference type="ARBA" id="ARBA00022989"/>
    </source>
</evidence>
<keyword evidence="4 7" id="KW-0812">Transmembrane</keyword>
<dbReference type="GO" id="GO:0005886">
    <property type="term" value="C:plasma membrane"/>
    <property type="evidence" value="ECO:0007669"/>
    <property type="project" value="UniProtKB-SubCell"/>
</dbReference>
<protein>
    <submittedName>
        <fullName evidence="11">Mechanosensitive ion channel</fullName>
    </submittedName>
</protein>
<feature type="domain" description="Mechanosensitive ion channel MscS C-terminal" evidence="9">
    <location>
        <begin position="333"/>
        <end position="415"/>
    </location>
</feature>
<feature type="transmembrane region" description="Helical" evidence="7">
    <location>
        <begin position="71"/>
        <end position="88"/>
    </location>
</feature>
<evidence type="ECO:0000256" key="6">
    <source>
        <dbReference type="ARBA" id="ARBA00023136"/>
    </source>
</evidence>
<feature type="domain" description="Mechanosensitive ion channel transmembrane helices 2/3" evidence="10">
    <location>
        <begin position="215"/>
        <end position="256"/>
    </location>
</feature>
<dbReference type="Proteomes" id="UP000198620">
    <property type="component" value="Unassembled WGS sequence"/>
</dbReference>
<dbReference type="InterPro" id="IPR052702">
    <property type="entry name" value="MscS-like_channel"/>
</dbReference>
<evidence type="ECO:0000256" key="1">
    <source>
        <dbReference type="ARBA" id="ARBA00004651"/>
    </source>
</evidence>
<proteinExistence type="inferred from homology"/>
<gene>
    <name evidence="11" type="ORF">SAMN05216387_11511</name>
</gene>
<dbReference type="InterPro" id="IPR006685">
    <property type="entry name" value="MscS_channel_2nd"/>
</dbReference>
<keyword evidence="5 7" id="KW-1133">Transmembrane helix</keyword>
<dbReference type="Pfam" id="PF21088">
    <property type="entry name" value="MS_channel_1st"/>
    <property type="match status" value="1"/>
</dbReference>
<feature type="transmembrane region" description="Helical" evidence="7">
    <location>
        <begin position="100"/>
        <end position="121"/>
    </location>
</feature>
<comment type="subcellular location">
    <subcellularLocation>
        <location evidence="1">Cell membrane</location>
        <topology evidence="1">Multi-pass membrane protein</topology>
    </subcellularLocation>
</comment>
<dbReference type="SUPFAM" id="SSF82689">
    <property type="entry name" value="Mechanosensitive channel protein MscS (YggB), C-terminal domain"/>
    <property type="match status" value="1"/>
</dbReference>
<feature type="domain" description="Mechanosensitive ion channel MscS" evidence="8">
    <location>
        <begin position="258"/>
        <end position="320"/>
    </location>
</feature>
<keyword evidence="6 7" id="KW-0472">Membrane</keyword>
<evidence type="ECO:0000256" key="3">
    <source>
        <dbReference type="ARBA" id="ARBA00022475"/>
    </source>
</evidence>
<dbReference type="InterPro" id="IPR049142">
    <property type="entry name" value="MS_channel_1st"/>
</dbReference>